<dbReference type="GO" id="GO:0005886">
    <property type="term" value="C:plasma membrane"/>
    <property type="evidence" value="ECO:0007669"/>
    <property type="project" value="TreeGrafter"/>
</dbReference>
<dbReference type="AlphaFoldDB" id="A0AAV2QJ62"/>
<feature type="domain" description="Methyltransferase FkbM" evidence="1">
    <location>
        <begin position="58"/>
        <end position="226"/>
    </location>
</feature>
<dbReference type="GO" id="GO:0031902">
    <property type="term" value="C:late endosome membrane"/>
    <property type="evidence" value="ECO:0007669"/>
    <property type="project" value="TreeGrafter"/>
</dbReference>
<gene>
    <name evidence="2" type="ORF">MNOR_LOCUS12100</name>
</gene>
<evidence type="ECO:0000259" key="1">
    <source>
        <dbReference type="Pfam" id="PF05050"/>
    </source>
</evidence>
<proteinExistence type="predicted"/>
<protein>
    <recommendedName>
        <fullName evidence="1">Methyltransferase FkbM domain-containing protein</fullName>
    </recommendedName>
</protein>
<evidence type="ECO:0000313" key="3">
    <source>
        <dbReference type="Proteomes" id="UP001497623"/>
    </source>
</evidence>
<comment type="caution">
    <text evidence="2">The sequence shown here is derived from an EMBL/GenBank/DDBJ whole genome shotgun (WGS) entry which is preliminary data.</text>
</comment>
<dbReference type="GO" id="GO:0005794">
    <property type="term" value="C:Golgi apparatus"/>
    <property type="evidence" value="ECO:0007669"/>
    <property type="project" value="TreeGrafter"/>
</dbReference>
<feature type="non-terminal residue" evidence="2">
    <location>
        <position position="1"/>
    </location>
</feature>
<feature type="non-terminal residue" evidence="2">
    <location>
        <position position="273"/>
    </location>
</feature>
<dbReference type="PANTHER" id="PTHR34009:SF2">
    <property type="entry name" value="PROTEIN STAR"/>
    <property type="match status" value="1"/>
</dbReference>
<sequence>VLDPPSNKVYNLNYRVMKIPITWPDGHQTIRPMQSLVFYDNAIKYLFPHKHGGCFVEAGALDGEDSSNTLYLEKDMGWTGLLVEVDERKYKTLLQKHRKAWSANVCLATHPNPSKELFILRSISSAPMSTLASHDQRVNMTKGSSVMSSTFTSVQCLPLSSILTALKVRHIDLLSLDVEGAELDILNTLDFSLFTIDVIFIEVLSNKNIEDQHKEVVTVMERRGFTLFLSLYIDYIFIRTASKYHRIALEQGPIMYDVKTDSIKSKGNISAQH</sequence>
<dbReference type="EMBL" id="CAXKWB010006527">
    <property type="protein sequence ID" value="CAL4083176.1"/>
    <property type="molecule type" value="Genomic_DNA"/>
</dbReference>
<dbReference type="Proteomes" id="UP001497623">
    <property type="component" value="Unassembled WGS sequence"/>
</dbReference>
<dbReference type="InterPro" id="IPR053202">
    <property type="entry name" value="EGF_Rcpt_Signaling_Reg"/>
</dbReference>
<dbReference type="InterPro" id="IPR029063">
    <property type="entry name" value="SAM-dependent_MTases_sf"/>
</dbReference>
<dbReference type="GO" id="GO:0016197">
    <property type="term" value="P:endosomal transport"/>
    <property type="evidence" value="ECO:0007669"/>
    <property type="project" value="TreeGrafter"/>
</dbReference>
<dbReference type="PANTHER" id="PTHR34009">
    <property type="entry name" value="PROTEIN STAR"/>
    <property type="match status" value="1"/>
</dbReference>
<dbReference type="SUPFAM" id="SSF53335">
    <property type="entry name" value="S-adenosyl-L-methionine-dependent methyltransferases"/>
    <property type="match status" value="1"/>
</dbReference>
<dbReference type="Pfam" id="PF05050">
    <property type="entry name" value="Methyltransf_21"/>
    <property type="match status" value="1"/>
</dbReference>
<name>A0AAV2QJ62_MEGNR</name>
<dbReference type="InterPro" id="IPR006342">
    <property type="entry name" value="FkbM_mtfrase"/>
</dbReference>
<evidence type="ECO:0000313" key="2">
    <source>
        <dbReference type="EMBL" id="CAL4083176.1"/>
    </source>
</evidence>
<reference evidence="2 3" key="1">
    <citation type="submission" date="2024-05" db="EMBL/GenBank/DDBJ databases">
        <authorList>
            <person name="Wallberg A."/>
        </authorList>
    </citation>
    <scope>NUCLEOTIDE SEQUENCE [LARGE SCALE GENOMIC DNA]</scope>
</reference>
<dbReference type="Gene3D" id="3.40.50.150">
    <property type="entry name" value="Vaccinia Virus protein VP39"/>
    <property type="match status" value="1"/>
</dbReference>
<keyword evidence="3" id="KW-1185">Reference proteome</keyword>
<accession>A0AAV2QJ62</accession>
<dbReference type="GO" id="GO:0005789">
    <property type="term" value="C:endoplasmic reticulum membrane"/>
    <property type="evidence" value="ECO:0007669"/>
    <property type="project" value="TreeGrafter"/>
</dbReference>
<organism evidence="2 3">
    <name type="scientific">Meganyctiphanes norvegica</name>
    <name type="common">Northern krill</name>
    <name type="synonym">Thysanopoda norvegica</name>
    <dbReference type="NCBI Taxonomy" id="48144"/>
    <lineage>
        <taxon>Eukaryota</taxon>
        <taxon>Metazoa</taxon>
        <taxon>Ecdysozoa</taxon>
        <taxon>Arthropoda</taxon>
        <taxon>Crustacea</taxon>
        <taxon>Multicrustacea</taxon>
        <taxon>Malacostraca</taxon>
        <taxon>Eumalacostraca</taxon>
        <taxon>Eucarida</taxon>
        <taxon>Euphausiacea</taxon>
        <taxon>Euphausiidae</taxon>
        <taxon>Meganyctiphanes</taxon>
    </lineage>
</organism>
<dbReference type="GO" id="GO:0006888">
    <property type="term" value="P:endoplasmic reticulum to Golgi vesicle-mediated transport"/>
    <property type="evidence" value="ECO:0007669"/>
    <property type="project" value="TreeGrafter"/>
</dbReference>